<dbReference type="PANTHER" id="PTHR36837:SF5">
    <property type="entry name" value="POLY-3-HYDROXYBUTYRATE SYNTHASE"/>
    <property type="match status" value="1"/>
</dbReference>
<evidence type="ECO:0000313" key="5">
    <source>
        <dbReference type="EMBL" id="GLR67891.1"/>
    </source>
</evidence>
<protein>
    <submittedName>
        <fullName evidence="5">Poly-beta-hydroxybutyrate polymerase</fullName>
    </submittedName>
</protein>
<accession>A0ABQ6AAS8</accession>
<sequence length="578" mass="64353">MPEDLKNEAPAPVDLAEMRLFDRNLHAAEAKLTGGLSPSALTGAVMDWAAHMVDQPGRRAALAHQALRDAVALGQSLLGAPPAAMPAPDDHRFDNPGWNHFPFSFIEQGFLLNERWWKLATTGVSGVTRSHERIISFMTRQVLDMFAPSNIPFLNPEVIDATRAAGGKNLQQGFKNFLEDMAVAARRSPPPLPMQPGRDLAITPGQVVLRNELIELIQYTPRTKTVRPEPILIVPAWIMKYYILDLSPGNSMIRYLVDQGYTVFCISWLNPTAAQRELRLEDYLTKGIKAALDAVQAISGAAKIHGTGYCLGGTLLTIAAAAMARDGDERLASLSLLAAQTDFTEAGELQLFISEAQLAFLDDLMWQQGYLDSSQMAGAFQMLRSNDLIWSRLVRRYYLGEEEHTTDMMSWNLDATRMPYRMHSEYLWHLFQNNNLAEGRFPVGSKPVSMHDISVPFFVVGTETDHIAPWRSIHKLHLLNPGDITFVLTSGGHNAGIISEPGHPRRHYRSLRHLPESKYHAPDDWLQIAPLTEGSWWPAWAAWLDTRSSPAVAPPPMGNAKAGYKCLEPAPGQYILQR</sequence>
<feature type="domain" description="Poly-beta-hydroxybutyrate polymerase N-terminal" evidence="4">
    <location>
        <begin position="19"/>
        <end position="58"/>
    </location>
</feature>
<proteinExistence type="predicted"/>
<dbReference type="InterPro" id="IPR029058">
    <property type="entry name" value="AB_hydrolase_fold"/>
</dbReference>
<evidence type="ECO:0000259" key="3">
    <source>
        <dbReference type="Pfam" id="PF07167"/>
    </source>
</evidence>
<evidence type="ECO:0000256" key="2">
    <source>
        <dbReference type="ARBA" id="ARBA00023315"/>
    </source>
</evidence>
<organism evidence="5 6">
    <name type="scientific">Acidocella aquatica</name>
    <dbReference type="NCBI Taxonomy" id="1922313"/>
    <lineage>
        <taxon>Bacteria</taxon>
        <taxon>Pseudomonadati</taxon>
        <taxon>Pseudomonadota</taxon>
        <taxon>Alphaproteobacteria</taxon>
        <taxon>Acetobacterales</taxon>
        <taxon>Acidocellaceae</taxon>
        <taxon>Acidocella</taxon>
    </lineage>
</organism>
<keyword evidence="2" id="KW-0012">Acyltransferase</keyword>
<feature type="domain" description="Poly-beta-hydroxybutyrate polymerase N-terminal" evidence="3">
    <location>
        <begin position="89"/>
        <end position="256"/>
    </location>
</feature>
<comment type="caution">
    <text evidence="5">The sequence shown here is derived from an EMBL/GenBank/DDBJ whole genome shotgun (WGS) entry which is preliminary data.</text>
</comment>
<dbReference type="Pfam" id="PF07167">
    <property type="entry name" value="PhaC_N"/>
    <property type="match status" value="1"/>
</dbReference>
<evidence type="ECO:0000259" key="4">
    <source>
        <dbReference type="Pfam" id="PF12551"/>
    </source>
</evidence>
<keyword evidence="6" id="KW-1185">Reference proteome</keyword>
<dbReference type="RefSeq" id="WP_284258685.1">
    <property type="nucleotide sequence ID" value="NZ_BSOS01000073.1"/>
</dbReference>
<keyword evidence="1" id="KW-0808">Transferase</keyword>
<reference evidence="6" key="1">
    <citation type="journal article" date="2019" name="Int. J. Syst. Evol. Microbiol.">
        <title>The Global Catalogue of Microorganisms (GCM) 10K type strain sequencing project: providing services to taxonomists for standard genome sequencing and annotation.</title>
        <authorList>
            <consortium name="The Broad Institute Genomics Platform"/>
            <consortium name="The Broad Institute Genome Sequencing Center for Infectious Disease"/>
            <person name="Wu L."/>
            <person name="Ma J."/>
        </authorList>
    </citation>
    <scope>NUCLEOTIDE SEQUENCE [LARGE SCALE GENOMIC DNA]</scope>
    <source>
        <strain evidence="6">NBRC 112502</strain>
    </source>
</reference>
<dbReference type="InterPro" id="IPR051321">
    <property type="entry name" value="PHA/PHB_synthase"/>
</dbReference>
<name>A0ABQ6AAS8_9PROT</name>
<evidence type="ECO:0000256" key="1">
    <source>
        <dbReference type="ARBA" id="ARBA00022679"/>
    </source>
</evidence>
<dbReference type="SUPFAM" id="SSF53474">
    <property type="entry name" value="alpha/beta-Hydrolases"/>
    <property type="match status" value="1"/>
</dbReference>
<dbReference type="InterPro" id="IPR022211">
    <property type="entry name" value="PHBC_N"/>
</dbReference>
<evidence type="ECO:0000313" key="6">
    <source>
        <dbReference type="Proteomes" id="UP001156641"/>
    </source>
</evidence>
<gene>
    <name evidence="5" type="primary">phbC</name>
    <name evidence="5" type="ORF">GCM10010909_25720</name>
</gene>
<dbReference type="Proteomes" id="UP001156641">
    <property type="component" value="Unassembled WGS sequence"/>
</dbReference>
<dbReference type="InterPro" id="IPR010941">
    <property type="entry name" value="PhaC_N"/>
</dbReference>
<dbReference type="Pfam" id="PF12551">
    <property type="entry name" value="PHBC_N"/>
    <property type="match status" value="1"/>
</dbReference>
<dbReference type="EMBL" id="BSOS01000073">
    <property type="protein sequence ID" value="GLR67891.1"/>
    <property type="molecule type" value="Genomic_DNA"/>
</dbReference>
<dbReference type="Gene3D" id="3.40.50.1820">
    <property type="entry name" value="alpha/beta hydrolase"/>
    <property type="match status" value="1"/>
</dbReference>
<dbReference type="PANTHER" id="PTHR36837">
    <property type="entry name" value="POLY(3-HYDROXYALKANOATE) POLYMERASE SUBUNIT PHAC"/>
    <property type="match status" value="1"/>
</dbReference>